<evidence type="ECO:0000256" key="3">
    <source>
        <dbReference type="ARBA" id="ARBA00048132"/>
    </source>
</evidence>
<evidence type="ECO:0000313" key="6">
    <source>
        <dbReference type="EMBL" id="MCC0094033.1"/>
    </source>
</evidence>
<dbReference type="PANTHER" id="PTHR48105">
    <property type="entry name" value="THIOREDOXIN REDUCTASE 1-RELATED-RELATED"/>
    <property type="match status" value="1"/>
</dbReference>
<dbReference type="RefSeq" id="WP_229334627.1">
    <property type="nucleotide sequence ID" value="NZ_JAINUL010000001.1"/>
</dbReference>
<evidence type="ECO:0000256" key="4">
    <source>
        <dbReference type="SAM" id="MobiDB-lite"/>
    </source>
</evidence>
<evidence type="ECO:0000256" key="2">
    <source>
        <dbReference type="ARBA" id="ARBA00023002"/>
    </source>
</evidence>
<proteinExistence type="predicted"/>
<dbReference type="PRINTS" id="PR00469">
    <property type="entry name" value="PNDRDTASEII"/>
</dbReference>
<dbReference type="InterPro" id="IPR036188">
    <property type="entry name" value="FAD/NAD-bd_sf"/>
</dbReference>
<dbReference type="Proteomes" id="UP001520654">
    <property type="component" value="Unassembled WGS sequence"/>
</dbReference>
<comment type="caution">
    <text evidence="6">The sequence shown here is derived from an EMBL/GenBank/DDBJ whole genome shotgun (WGS) entry which is preliminary data.</text>
</comment>
<organism evidence="6 7">
    <name type="scientific">Streptomyces flavotricini</name>
    <dbReference type="NCBI Taxonomy" id="66888"/>
    <lineage>
        <taxon>Bacteria</taxon>
        <taxon>Bacillati</taxon>
        <taxon>Actinomycetota</taxon>
        <taxon>Actinomycetes</taxon>
        <taxon>Kitasatosporales</taxon>
        <taxon>Streptomycetaceae</taxon>
        <taxon>Streptomyces</taxon>
    </lineage>
</organism>
<keyword evidence="2" id="KW-0560">Oxidoreductase</keyword>
<dbReference type="Pfam" id="PF07992">
    <property type="entry name" value="Pyr_redox_2"/>
    <property type="match status" value="1"/>
</dbReference>
<sequence>MANAALPVIVLSDPDPLRRHETAELVQSWYRHSFRVLQVGGPAEVVRALTALADRKVRVAAVLADEAPDSGAAHPGVRWLPLTGHSGAVPGARTDTDAGGGAARGEESPAEHLRGALDDSLCTWSADCQGDLPTAEVRGSRFSPAAYAVRDFLGRSGVLFRWLPEEDLREAAVTVRLGDGTEMVDPPISALAERLGLIRPAGQDHYDVAVIGGGPGGLSAAVYAAAEGMSVVVIEDDAPGGQAGTTSRIENYLGFPVGLTGGDLAQRALQQAQRARVEWQPTRVAGRVTPTGKGGHTVDFVKAGTEESASVTAAAVVVATGVDWNRLTAPGVDRLLNSGVYYGSCLSDAPSTAGEDVYMVGAGNSAGQAALYFARYARSVTLLVRGDDLGTSMSNYLVQRIERTPGLQVLLGTEVAECLGGSTLTGLRLRSRQGGERTVTAHCLYVLIGGRPSTTWLGDTLNLDDRGYVLTGSGGAAPDALPMETSLPGVFAVGDVRSGSVKRVGAAVGEGAAVAQSLVEYRRRHPERFQDARVSCGF</sequence>
<keyword evidence="1" id="KW-0285">Flavoprotein</keyword>
<reference evidence="6 7" key="1">
    <citation type="submission" date="2021-08" db="EMBL/GenBank/DDBJ databases">
        <title>Genomic Architecture of Streptomyces flavotricini NGL1 and Streptomyces erythrochromogenes HMS4 With Differential Plant Beneficial attributes and laccase production capabilities.</title>
        <authorList>
            <person name="Salwan R."/>
            <person name="Kaur R."/>
            <person name="Sharma V."/>
        </authorList>
    </citation>
    <scope>NUCLEOTIDE SEQUENCE [LARGE SCALE GENOMIC DNA]</scope>
    <source>
        <strain evidence="6 7">NGL1</strain>
    </source>
</reference>
<gene>
    <name evidence="6" type="ORF">K7B10_04360</name>
</gene>
<protein>
    <submittedName>
        <fullName evidence="6">NAD(P)/FAD-dependent oxidoreductase</fullName>
    </submittedName>
</protein>
<dbReference type="InterPro" id="IPR050097">
    <property type="entry name" value="Ferredoxin-NADP_redctase_2"/>
</dbReference>
<comment type="catalytic activity">
    <reaction evidence="3">
        <text>[thioredoxin]-dithiol + NADP(+) = [thioredoxin]-disulfide + NADPH + H(+)</text>
        <dbReference type="Rhea" id="RHEA:20345"/>
        <dbReference type="Rhea" id="RHEA-COMP:10698"/>
        <dbReference type="Rhea" id="RHEA-COMP:10700"/>
        <dbReference type="ChEBI" id="CHEBI:15378"/>
        <dbReference type="ChEBI" id="CHEBI:29950"/>
        <dbReference type="ChEBI" id="CHEBI:50058"/>
        <dbReference type="ChEBI" id="CHEBI:57783"/>
        <dbReference type="ChEBI" id="CHEBI:58349"/>
        <dbReference type="EC" id="1.8.1.9"/>
    </reaction>
</comment>
<dbReference type="PRINTS" id="PR00368">
    <property type="entry name" value="FADPNR"/>
</dbReference>
<evidence type="ECO:0000256" key="1">
    <source>
        <dbReference type="ARBA" id="ARBA00022630"/>
    </source>
</evidence>
<accession>A0ABS8DZ85</accession>
<dbReference type="EMBL" id="JAINUL010000001">
    <property type="protein sequence ID" value="MCC0094033.1"/>
    <property type="molecule type" value="Genomic_DNA"/>
</dbReference>
<dbReference type="SUPFAM" id="SSF51905">
    <property type="entry name" value="FAD/NAD(P)-binding domain"/>
    <property type="match status" value="1"/>
</dbReference>
<dbReference type="InterPro" id="IPR023753">
    <property type="entry name" value="FAD/NAD-binding_dom"/>
</dbReference>
<dbReference type="Gene3D" id="3.50.50.60">
    <property type="entry name" value="FAD/NAD(P)-binding domain"/>
    <property type="match status" value="2"/>
</dbReference>
<feature type="region of interest" description="Disordered" evidence="4">
    <location>
        <begin position="88"/>
        <end position="111"/>
    </location>
</feature>
<evidence type="ECO:0000259" key="5">
    <source>
        <dbReference type="Pfam" id="PF07992"/>
    </source>
</evidence>
<feature type="domain" description="FAD/NAD(P)-binding" evidence="5">
    <location>
        <begin position="206"/>
        <end position="511"/>
    </location>
</feature>
<keyword evidence="7" id="KW-1185">Reference proteome</keyword>
<name>A0ABS8DZ85_9ACTN</name>
<evidence type="ECO:0000313" key="7">
    <source>
        <dbReference type="Proteomes" id="UP001520654"/>
    </source>
</evidence>